<dbReference type="OrthoDB" id="5416351at2"/>
<proteinExistence type="predicted"/>
<dbReference type="Proteomes" id="UP000008561">
    <property type="component" value="Chromosome"/>
</dbReference>
<dbReference type="InterPro" id="IPR000719">
    <property type="entry name" value="Prot_kinase_dom"/>
</dbReference>
<evidence type="ECO:0000313" key="3">
    <source>
        <dbReference type="Proteomes" id="UP000008561"/>
    </source>
</evidence>
<reference evidence="2 3" key="1">
    <citation type="submission" date="2007-10" db="EMBL/GenBank/DDBJ databases">
        <title>Complete sequence of Desulfococcus oleovorans Hxd3.</title>
        <authorList>
            <consortium name="US DOE Joint Genome Institute"/>
            <person name="Copeland A."/>
            <person name="Lucas S."/>
            <person name="Lapidus A."/>
            <person name="Barry K."/>
            <person name="Glavina del Rio T."/>
            <person name="Dalin E."/>
            <person name="Tice H."/>
            <person name="Pitluck S."/>
            <person name="Kiss H."/>
            <person name="Brettin T."/>
            <person name="Bruce D."/>
            <person name="Detter J.C."/>
            <person name="Han C."/>
            <person name="Schmutz J."/>
            <person name="Larimer F."/>
            <person name="Land M."/>
            <person name="Hauser L."/>
            <person name="Kyrpides N."/>
            <person name="Kim E."/>
            <person name="Wawrik B."/>
            <person name="Richardson P."/>
        </authorList>
    </citation>
    <scope>NUCLEOTIDE SEQUENCE [LARGE SCALE GENOMIC DNA]</scope>
    <source>
        <strain evidence="3">DSM 6200 / JCM 39069 / Hxd3</strain>
    </source>
</reference>
<feature type="domain" description="Protein kinase" evidence="1">
    <location>
        <begin position="218"/>
        <end position="549"/>
    </location>
</feature>
<protein>
    <submittedName>
        <fullName evidence="2">Serine/threonine protein kinase</fullName>
    </submittedName>
</protein>
<dbReference type="RefSeq" id="WP_012174796.1">
    <property type="nucleotide sequence ID" value="NC_009943.1"/>
</dbReference>
<sequence length="654" mass="72965">MTDSNDKKTAGTTVESLTAYFLKLYKIHLGLSQDSPSEIVPVGPYPPNPKLFTYDLRVEQRGEWVSRRLTLGRIAEDTGSKSSCFFAIFDKQLVIKVPPSPIKDFETYLAHIERDKRIARILAPRPCLIPGVSAILSRVHKFPRDHEIQGEQRENIYYEWLRYSTENQVFLKIDGKFAFFMDLAQHMFLPEVVALFHGQDKKMQQEITADVSILDAMDRFEGRYGMDQMGLGIELKEVLDGFESRVRRALGQSAAALSGRHDLPRHWFFRHIAGMPPVKTTEELATPEQEKLTALLAATVEENRQVINDYLEMVRNHLRRSSASKLLLYMAAVTANLLEALAWLKEKGVAIRDIKPDNLLVAGDQARFPVFLADPAQFAIGLIDFETAVVFKPEAGEPVAQPMLGGTPPYATPLNLFANKLIAVVYKDLDRALYLQDWYAMAGLIYGILTGSQLFAKTARVFLALPKKIAEASKAGRSGAHIVAQVSRFFWESALAEFEAGIVARRADLSAIGVPLSESVAAMFVHELEMENKRADAMIDDLIQRQVLFKNSTNQEVLYSSSAAQVERFAAKAGAVPGVDQASLGMLESICRLKGRMEANQALQERLKQINPVLSVLEVLHLLFYRAAVFMYPETIIRDRAAGTSGAPAAEKTS</sequence>
<keyword evidence="2" id="KW-0418">Kinase</keyword>
<evidence type="ECO:0000313" key="2">
    <source>
        <dbReference type="EMBL" id="ABW67179.1"/>
    </source>
</evidence>
<dbReference type="PROSITE" id="PS50011">
    <property type="entry name" value="PROTEIN_KINASE_DOM"/>
    <property type="match status" value="1"/>
</dbReference>
<evidence type="ECO:0000259" key="1">
    <source>
        <dbReference type="PROSITE" id="PS50011"/>
    </source>
</evidence>
<keyword evidence="3" id="KW-1185">Reference proteome</keyword>
<keyword evidence="2" id="KW-0808">Transferase</keyword>
<dbReference type="Gene3D" id="1.10.510.10">
    <property type="entry name" value="Transferase(Phosphotransferase) domain 1"/>
    <property type="match status" value="1"/>
</dbReference>
<dbReference type="eggNOG" id="COG0515">
    <property type="taxonomic scope" value="Bacteria"/>
</dbReference>
<dbReference type="GO" id="GO:0005524">
    <property type="term" value="F:ATP binding"/>
    <property type="evidence" value="ECO:0007669"/>
    <property type="project" value="InterPro"/>
</dbReference>
<accession>A8ZYS4</accession>
<dbReference type="EMBL" id="CP000859">
    <property type="protein sequence ID" value="ABW67179.1"/>
    <property type="molecule type" value="Genomic_DNA"/>
</dbReference>
<dbReference type="AlphaFoldDB" id="A8ZYS4"/>
<gene>
    <name evidence="2" type="ordered locus">Dole_1375</name>
</gene>
<dbReference type="SUPFAM" id="SSF56112">
    <property type="entry name" value="Protein kinase-like (PK-like)"/>
    <property type="match status" value="1"/>
</dbReference>
<organism evidence="2 3">
    <name type="scientific">Desulfosudis oleivorans (strain DSM 6200 / JCM 39069 / Hxd3)</name>
    <name type="common">Desulfococcus oleovorans</name>
    <dbReference type="NCBI Taxonomy" id="96561"/>
    <lineage>
        <taxon>Bacteria</taxon>
        <taxon>Pseudomonadati</taxon>
        <taxon>Thermodesulfobacteriota</taxon>
        <taxon>Desulfobacteria</taxon>
        <taxon>Desulfobacterales</taxon>
        <taxon>Desulfosudaceae</taxon>
        <taxon>Desulfosudis</taxon>
    </lineage>
</organism>
<dbReference type="GO" id="GO:0004674">
    <property type="term" value="F:protein serine/threonine kinase activity"/>
    <property type="evidence" value="ECO:0007669"/>
    <property type="project" value="UniProtKB-KW"/>
</dbReference>
<dbReference type="InterPro" id="IPR011009">
    <property type="entry name" value="Kinase-like_dom_sf"/>
</dbReference>
<dbReference type="STRING" id="96561.Dole_1375"/>
<keyword evidence="2" id="KW-0723">Serine/threonine-protein kinase</keyword>
<dbReference type="HOGENOM" id="CLU_426835_0_0_7"/>
<dbReference type="KEGG" id="dol:Dole_1375"/>
<name>A8ZYS4_DESOH</name>